<feature type="region of interest" description="Disordered" evidence="1">
    <location>
        <begin position="71"/>
        <end position="115"/>
    </location>
</feature>
<sequence length="131" mass="14812">MNLLRFRAEAAGICHFLLRSSAGDVHSDCSRSAESPSWFSWYFHHQAGERDGNGCVISVIRLSKIRREFPNTYSESGHDADRDSEPRDGILEQGVRPDPEKRDSTLTACSQNNIPLQEFPTRKTSGVFRSR</sequence>
<keyword evidence="3" id="KW-1185">Reference proteome</keyword>
<feature type="compositionally biased region" description="Basic and acidic residues" evidence="1">
    <location>
        <begin position="76"/>
        <end position="104"/>
    </location>
</feature>
<proteinExistence type="predicted"/>
<name>A0AAV1H1U4_XYRNO</name>
<organism evidence="2 3">
    <name type="scientific">Xyrichtys novacula</name>
    <name type="common">Pearly razorfish</name>
    <name type="synonym">Hemipteronotus novacula</name>
    <dbReference type="NCBI Taxonomy" id="13765"/>
    <lineage>
        <taxon>Eukaryota</taxon>
        <taxon>Metazoa</taxon>
        <taxon>Chordata</taxon>
        <taxon>Craniata</taxon>
        <taxon>Vertebrata</taxon>
        <taxon>Euteleostomi</taxon>
        <taxon>Actinopterygii</taxon>
        <taxon>Neopterygii</taxon>
        <taxon>Teleostei</taxon>
        <taxon>Neoteleostei</taxon>
        <taxon>Acanthomorphata</taxon>
        <taxon>Eupercaria</taxon>
        <taxon>Labriformes</taxon>
        <taxon>Labridae</taxon>
        <taxon>Xyrichtys</taxon>
    </lineage>
</organism>
<dbReference type="AlphaFoldDB" id="A0AAV1H1U4"/>
<dbReference type="EMBL" id="OY660880">
    <property type="protein sequence ID" value="CAJ1078212.1"/>
    <property type="molecule type" value="Genomic_DNA"/>
</dbReference>
<evidence type="ECO:0000313" key="2">
    <source>
        <dbReference type="EMBL" id="CAJ1078212.1"/>
    </source>
</evidence>
<protein>
    <submittedName>
        <fullName evidence="2">Uncharacterized protein</fullName>
    </submittedName>
</protein>
<gene>
    <name evidence="2" type="ORF">XNOV1_A000278</name>
</gene>
<accession>A0AAV1H1U4</accession>
<evidence type="ECO:0000256" key="1">
    <source>
        <dbReference type="SAM" id="MobiDB-lite"/>
    </source>
</evidence>
<feature type="compositionally biased region" description="Polar residues" evidence="1">
    <location>
        <begin position="105"/>
        <end position="115"/>
    </location>
</feature>
<reference evidence="2" key="1">
    <citation type="submission" date="2023-08" db="EMBL/GenBank/DDBJ databases">
        <authorList>
            <person name="Alioto T."/>
            <person name="Alioto T."/>
            <person name="Gomez Garrido J."/>
        </authorList>
    </citation>
    <scope>NUCLEOTIDE SEQUENCE</scope>
</reference>
<dbReference type="Proteomes" id="UP001178508">
    <property type="component" value="Chromosome 17"/>
</dbReference>
<evidence type="ECO:0000313" key="3">
    <source>
        <dbReference type="Proteomes" id="UP001178508"/>
    </source>
</evidence>